<protein>
    <submittedName>
        <fullName evidence="1">Uncharacterized protein</fullName>
    </submittedName>
</protein>
<proteinExistence type="predicted"/>
<name>A0A2X1XZ49_9FIRM</name>
<evidence type="ECO:0000313" key="2">
    <source>
        <dbReference type="Proteomes" id="UP000250070"/>
    </source>
</evidence>
<evidence type="ECO:0000313" key="1">
    <source>
        <dbReference type="EMBL" id="SPY47933.1"/>
    </source>
</evidence>
<dbReference type="AlphaFoldDB" id="A0A2X1XZ49"/>
<dbReference type="RefSeq" id="WP_112889889.1">
    <property type="nucleotide sequence ID" value="NZ_CP066287.1"/>
</dbReference>
<accession>A0A2X1XZ49</accession>
<gene>
    <name evidence="1" type="ORF">NCTC13076_01215</name>
</gene>
<sequence length="429" mass="50245">MLERKFVIFYKRLKKYLTNLISQDIFIRLSLNIIVLFFAIKIYKTFDLDEYLDITVFTAAIAILLIDFFIVTIINFVSVKKEDSLKTTDDYKSLIKKYPLDKKYGYFYEFKNTKLDKIPSKVRRKFYEDDDDFNFNEDQVFPIRKLADCKGKEISLRDREEIFQMEESLKENLNILKDVHKNSNIYNNKCIRLDDLTELEDKVVLKTSRTNYFDFCASNRMIDYVHKNKRTIRDDLLYGPLFPSLSESPLSNLLGFNCSVVTSDGYLIFIKRGSNVSIEKDKLGLGVQASVKYMYTHAEEGKKIIDIEDIYRSVEMEFVDELGVSLHSPEKIGKNLVDVYYDYVEGKPQLYFEFFLDNEDKNSSLKEISAYLAKKDKSMIKDGNSILAIPLKKAENIYISSFALAYEDQYYSMVPSASYCVARFLENIR</sequence>
<dbReference type="EMBL" id="UATM01000032">
    <property type="protein sequence ID" value="SPY47933.1"/>
    <property type="molecule type" value="Genomic_DNA"/>
</dbReference>
<dbReference type="GeneID" id="83862697"/>
<reference evidence="1 2" key="1">
    <citation type="submission" date="2018-06" db="EMBL/GenBank/DDBJ databases">
        <authorList>
            <consortium name="Pathogen Informatics"/>
            <person name="Doyle S."/>
        </authorList>
    </citation>
    <scope>NUCLEOTIDE SEQUENCE [LARGE SCALE GENOMIC DNA]</scope>
    <source>
        <strain evidence="1 2">NCTC13076</strain>
    </source>
</reference>
<dbReference type="Proteomes" id="UP000250070">
    <property type="component" value="Unassembled WGS sequence"/>
</dbReference>
<organism evidence="1 2">
    <name type="scientific">Peptoniphilus harei</name>
    <dbReference type="NCBI Taxonomy" id="54005"/>
    <lineage>
        <taxon>Bacteria</taxon>
        <taxon>Bacillati</taxon>
        <taxon>Bacillota</taxon>
        <taxon>Tissierellia</taxon>
        <taxon>Tissierellales</taxon>
        <taxon>Peptoniphilaceae</taxon>
        <taxon>Peptoniphilus</taxon>
    </lineage>
</organism>